<name>A0AA43ZCD6_9HYPH</name>
<feature type="transmembrane region" description="Helical" evidence="6">
    <location>
        <begin position="169"/>
        <end position="189"/>
    </location>
</feature>
<accession>A0AA43ZCD6</accession>
<keyword evidence="3 6" id="KW-0812">Transmembrane</keyword>
<dbReference type="GO" id="GO:0005886">
    <property type="term" value="C:plasma membrane"/>
    <property type="evidence" value="ECO:0007669"/>
    <property type="project" value="UniProtKB-SubCell"/>
</dbReference>
<feature type="transmembrane region" description="Helical" evidence="6">
    <location>
        <begin position="195"/>
        <end position="213"/>
    </location>
</feature>
<evidence type="ECO:0000256" key="3">
    <source>
        <dbReference type="ARBA" id="ARBA00022692"/>
    </source>
</evidence>
<dbReference type="EMBL" id="JAANCM010000001">
    <property type="protein sequence ID" value="NHT74408.1"/>
    <property type="molecule type" value="Genomic_DNA"/>
</dbReference>
<dbReference type="PANTHER" id="PTHR33545:SF5">
    <property type="entry name" value="UPF0750 MEMBRANE PROTEIN YITT"/>
    <property type="match status" value="1"/>
</dbReference>
<keyword evidence="4 6" id="KW-1133">Transmembrane helix</keyword>
<evidence type="ECO:0000256" key="2">
    <source>
        <dbReference type="ARBA" id="ARBA00022475"/>
    </source>
</evidence>
<dbReference type="Pfam" id="PF02588">
    <property type="entry name" value="YitT_membrane"/>
    <property type="match status" value="1"/>
</dbReference>
<sequence length="223" mass="23374">MPLLDQTKRQDMTAVRGAFTALIHSRAERHSLLEDAQGIVAGSMLAVLGVALLQGAGLFTGGTAGAAFLLHYATGLSFGACFFAINLPFAYLAYRRLGMGFTLKTFAAIALTALLSEIVPAQLGLASVDPLVGGLFGGLAIGAGMLALFRHRASLGGIGILAVYIQDRFGFRAGLVQLGFDAVILAFAVFLASPFIILCSVLGALVLNLTIAVNHRKDRYIAF</sequence>
<evidence type="ECO:0000256" key="5">
    <source>
        <dbReference type="ARBA" id="ARBA00023136"/>
    </source>
</evidence>
<evidence type="ECO:0000256" key="1">
    <source>
        <dbReference type="ARBA" id="ARBA00004651"/>
    </source>
</evidence>
<keyword evidence="2" id="KW-1003">Cell membrane</keyword>
<evidence type="ECO:0000313" key="8">
    <source>
        <dbReference type="Proteomes" id="UP001155840"/>
    </source>
</evidence>
<feature type="transmembrane region" description="Helical" evidence="6">
    <location>
        <begin position="131"/>
        <end position="149"/>
    </location>
</feature>
<reference evidence="7" key="1">
    <citation type="submission" date="2020-03" db="EMBL/GenBank/DDBJ databases">
        <title>Ferranicluibacter endophyticum gen. nov., sp. nov., a new genus isolated from Rubus ulmifolius Schott. stem.</title>
        <authorList>
            <person name="Roca-Couso R."/>
            <person name="Flores-Felix J.D."/>
            <person name="Igual J.M."/>
            <person name="Rivas R."/>
        </authorList>
    </citation>
    <scope>NUCLEOTIDE SEQUENCE</scope>
    <source>
        <strain evidence="7">CRRU44</strain>
    </source>
</reference>
<proteinExistence type="predicted"/>
<comment type="subcellular location">
    <subcellularLocation>
        <location evidence="1">Cell membrane</location>
        <topology evidence="1">Multi-pass membrane protein</topology>
    </subcellularLocation>
</comment>
<evidence type="ECO:0000256" key="4">
    <source>
        <dbReference type="ARBA" id="ARBA00022989"/>
    </source>
</evidence>
<dbReference type="InterPro" id="IPR003740">
    <property type="entry name" value="YitT"/>
</dbReference>
<dbReference type="AlphaFoldDB" id="A0AA43ZCD6"/>
<evidence type="ECO:0000313" key="7">
    <source>
        <dbReference type="EMBL" id="NHT74408.1"/>
    </source>
</evidence>
<feature type="transmembrane region" description="Helical" evidence="6">
    <location>
        <begin position="39"/>
        <end position="60"/>
    </location>
</feature>
<organism evidence="7 8">
    <name type="scientific">Ferranicluibacter rubi</name>
    <dbReference type="NCBI Taxonomy" id="2715133"/>
    <lineage>
        <taxon>Bacteria</taxon>
        <taxon>Pseudomonadati</taxon>
        <taxon>Pseudomonadota</taxon>
        <taxon>Alphaproteobacteria</taxon>
        <taxon>Hyphomicrobiales</taxon>
        <taxon>Rhizobiaceae</taxon>
        <taxon>Ferranicluibacter</taxon>
    </lineage>
</organism>
<keyword evidence="5 6" id="KW-0472">Membrane</keyword>
<keyword evidence="8" id="KW-1185">Reference proteome</keyword>
<feature type="transmembrane region" description="Helical" evidence="6">
    <location>
        <begin position="72"/>
        <end position="94"/>
    </location>
</feature>
<dbReference type="PANTHER" id="PTHR33545">
    <property type="entry name" value="UPF0750 MEMBRANE PROTEIN YITT-RELATED"/>
    <property type="match status" value="1"/>
</dbReference>
<dbReference type="Proteomes" id="UP001155840">
    <property type="component" value="Unassembled WGS sequence"/>
</dbReference>
<protein>
    <submittedName>
        <fullName evidence="7">YitT family protein</fullName>
    </submittedName>
</protein>
<comment type="caution">
    <text evidence="7">The sequence shown here is derived from an EMBL/GenBank/DDBJ whole genome shotgun (WGS) entry which is preliminary data.</text>
</comment>
<gene>
    <name evidence="7" type="ORF">G8E10_01415</name>
</gene>
<dbReference type="InterPro" id="IPR051461">
    <property type="entry name" value="UPF0750_membrane"/>
</dbReference>
<evidence type="ECO:0000256" key="6">
    <source>
        <dbReference type="SAM" id="Phobius"/>
    </source>
</evidence>